<keyword evidence="1" id="KW-0808">Transferase</keyword>
<dbReference type="PANTHER" id="PTHR12788">
    <property type="entry name" value="PROTEIN-TYROSINE SULFOTRANSFERASE 2"/>
    <property type="match status" value="1"/>
</dbReference>
<dbReference type="Proteomes" id="UP000221168">
    <property type="component" value="Unassembled WGS sequence"/>
</dbReference>
<dbReference type="InterPro" id="IPR019734">
    <property type="entry name" value="TPR_rpt"/>
</dbReference>
<protein>
    <submittedName>
        <fullName evidence="4">Uncharacterized protein</fullName>
    </submittedName>
</protein>
<dbReference type="GO" id="GO:0008476">
    <property type="term" value="F:protein-tyrosine sulfotransferase activity"/>
    <property type="evidence" value="ECO:0007669"/>
    <property type="project" value="InterPro"/>
</dbReference>
<dbReference type="Pfam" id="PF13432">
    <property type="entry name" value="TPR_16"/>
    <property type="match status" value="1"/>
</dbReference>
<keyword evidence="2" id="KW-0802">TPR repeat</keyword>
<dbReference type="Gene3D" id="3.40.50.300">
    <property type="entry name" value="P-loop containing nucleotide triphosphate hydrolases"/>
    <property type="match status" value="1"/>
</dbReference>
<sequence length="522" mass="57258">MKRGNALGSIETQTRSPQMRPPLAPMPSAKAKKALHQQDLLRRAHQLNLAGQAFEAERIARQVLDETPSNAEALFLMGLLHHDARLYDDARKYFEKAIRKSPSDARIHARLAETLVVAGEGVKAMQHMAKAVRLQPDFMPFIARQADLLVDNGRRAEALDLIARALKTDPGNPDLLIAFGQIHRFAGQEGELERLSALAARADADARTRFRAGAALSRALDQMGRHEEALATMVTARAAIPPFDLETFNAEIAARKALLTASFIEDRAALGSSSERPVFIVGMPRSGTSLVEQIIASHPAAFGAGELPDMGLLINDVVPRAGSFDAQMDVLRDLEPETAHAMADRYLARLNALDAKASRVTDKMPQNFLNLGLIAILFPRATIIHCRRNAADTAVSCFLSGLSMQHGYTRDLATLGAYWCGYTGLMDHFAEVLGDRILHVDYETLVSDPEPGARALVAHCGLDWNDACLEFWKTERRVSTLSRDQVRMPAYTSSVGRWQRYGDSVTPLLDALDRCNARPAAG</sequence>
<dbReference type="InterPro" id="IPR011990">
    <property type="entry name" value="TPR-like_helical_dom_sf"/>
</dbReference>
<evidence type="ECO:0000256" key="2">
    <source>
        <dbReference type="PROSITE-ProRule" id="PRU00339"/>
    </source>
</evidence>
<organism evidence="4 5">
    <name type="scientific">Zhengella mangrovi</name>
    <dbReference type="NCBI Taxonomy" id="1982044"/>
    <lineage>
        <taxon>Bacteria</taxon>
        <taxon>Pseudomonadati</taxon>
        <taxon>Pseudomonadota</taxon>
        <taxon>Alphaproteobacteria</taxon>
        <taxon>Hyphomicrobiales</taxon>
        <taxon>Notoacmeibacteraceae</taxon>
        <taxon>Zhengella</taxon>
    </lineage>
</organism>
<dbReference type="Pfam" id="PF13469">
    <property type="entry name" value="Sulfotransfer_3"/>
    <property type="match status" value="1"/>
</dbReference>
<reference evidence="4 5" key="1">
    <citation type="submission" date="2017-10" db="EMBL/GenBank/DDBJ databases">
        <title>Sedimentibacterium mangrovi gen. nov., sp. nov., a novel member of family Phyllobacteriacea isolated from mangrove sediment.</title>
        <authorList>
            <person name="Liao H."/>
            <person name="Tian Y."/>
        </authorList>
    </citation>
    <scope>NUCLEOTIDE SEQUENCE [LARGE SCALE GENOMIC DNA]</scope>
    <source>
        <strain evidence="4 5">X9-2-2</strain>
    </source>
</reference>
<dbReference type="SMART" id="SM00028">
    <property type="entry name" value="TPR"/>
    <property type="match status" value="3"/>
</dbReference>
<dbReference type="SUPFAM" id="SSF48452">
    <property type="entry name" value="TPR-like"/>
    <property type="match status" value="1"/>
</dbReference>
<dbReference type="SUPFAM" id="SSF52540">
    <property type="entry name" value="P-loop containing nucleoside triphosphate hydrolases"/>
    <property type="match status" value="1"/>
</dbReference>
<dbReference type="OrthoDB" id="9800698at2"/>
<dbReference type="EMBL" id="PDVP01000004">
    <property type="protein sequence ID" value="PHP67324.1"/>
    <property type="molecule type" value="Genomic_DNA"/>
</dbReference>
<keyword evidence="5" id="KW-1185">Reference proteome</keyword>
<evidence type="ECO:0000256" key="3">
    <source>
        <dbReference type="SAM" id="MobiDB-lite"/>
    </source>
</evidence>
<dbReference type="AlphaFoldDB" id="A0A2G1QPD4"/>
<gene>
    <name evidence="4" type="ORF">CSC94_09800</name>
</gene>
<evidence type="ECO:0000313" key="4">
    <source>
        <dbReference type="EMBL" id="PHP67324.1"/>
    </source>
</evidence>
<feature type="region of interest" description="Disordered" evidence="3">
    <location>
        <begin position="1"/>
        <end position="30"/>
    </location>
</feature>
<proteinExistence type="predicted"/>
<dbReference type="Gene3D" id="1.25.40.10">
    <property type="entry name" value="Tetratricopeptide repeat domain"/>
    <property type="match status" value="1"/>
</dbReference>
<dbReference type="InterPro" id="IPR026634">
    <property type="entry name" value="TPST-like"/>
</dbReference>
<name>A0A2G1QPD4_9HYPH</name>
<evidence type="ECO:0000256" key="1">
    <source>
        <dbReference type="ARBA" id="ARBA00022679"/>
    </source>
</evidence>
<evidence type="ECO:0000313" key="5">
    <source>
        <dbReference type="Proteomes" id="UP000221168"/>
    </source>
</evidence>
<dbReference type="InterPro" id="IPR027417">
    <property type="entry name" value="P-loop_NTPase"/>
</dbReference>
<accession>A0A2G1QPD4</accession>
<dbReference type="PANTHER" id="PTHR12788:SF10">
    <property type="entry name" value="PROTEIN-TYROSINE SULFOTRANSFERASE"/>
    <property type="match status" value="1"/>
</dbReference>
<feature type="repeat" description="TPR" evidence="2">
    <location>
        <begin position="71"/>
        <end position="104"/>
    </location>
</feature>
<comment type="caution">
    <text evidence="4">The sequence shown here is derived from an EMBL/GenBank/DDBJ whole genome shotgun (WGS) entry which is preliminary data.</text>
</comment>
<dbReference type="PROSITE" id="PS50005">
    <property type="entry name" value="TPR"/>
    <property type="match status" value="1"/>
</dbReference>